<dbReference type="GO" id="GO:0045893">
    <property type="term" value="P:positive regulation of DNA-templated transcription"/>
    <property type="evidence" value="ECO:0007669"/>
    <property type="project" value="TreeGrafter"/>
</dbReference>
<name>A0AAD8J1A6_9APIA</name>
<evidence type="ECO:0000256" key="5">
    <source>
        <dbReference type="ARBA" id="ARBA00023242"/>
    </source>
</evidence>
<dbReference type="AlphaFoldDB" id="A0AAD8J1A6"/>
<dbReference type="Pfam" id="PF00170">
    <property type="entry name" value="bZIP_1"/>
    <property type="match status" value="1"/>
</dbReference>
<dbReference type="GO" id="GO:0000976">
    <property type="term" value="F:transcription cis-regulatory region binding"/>
    <property type="evidence" value="ECO:0007669"/>
    <property type="project" value="TreeGrafter"/>
</dbReference>
<dbReference type="Proteomes" id="UP001237642">
    <property type="component" value="Unassembled WGS sequence"/>
</dbReference>
<dbReference type="PROSITE" id="PS00036">
    <property type="entry name" value="BZIP_BASIC"/>
    <property type="match status" value="1"/>
</dbReference>
<keyword evidence="3" id="KW-0238">DNA-binding</keyword>
<dbReference type="EMBL" id="JAUIZM010000003">
    <property type="protein sequence ID" value="KAK1395009.1"/>
    <property type="molecule type" value="Genomic_DNA"/>
</dbReference>
<evidence type="ECO:0000256" key="2">
    <source>
        <dbReference type="ARBA" id="ARBA00023015"/>
    </source>
</evidence>
<dbReference type="InterPro" id="IPR045314">
    <property type="entry name" value="bZIP_plant_GBF1"/>
</dbReference>
<sequence length="164" mass="18730">MASSSGITTSASLHSTDLYQEHLQQLLDQRKSKRKISNRESARRSRVRKQKHLDDLMAQLTQLRKANNQLVTIMNVTTQHWLNVEAENSILRAQIAELNSRLESLNEIIGFLDIENEGFAIDEESCYNAVNDSADLFMLNVNSSMSYMFTNQLPIMSSADMLQY</sequence>
<keyword evidence="5" id="KW-0539">Nucleus</keyword>
<dbReference type="PANTHER" id="PTHR45764">
    <property type="entry name" value="BZIP TRANSCRIPTION FACTOR 44"/>
    <property type="match status" value="1"/>
</dbReference>
<reference evidence="9" key="2">
    <citation type="submission" date="2023-05" db="EMBL/GenBank/DDBJ databases">
        <authorList>
            <person name="Schelkunov M.I."/>
        </authorList>
    </citation>
    <scope>NUCLEOTIDE SEQUENCE</scope>
    <source>
        <strain evidence="9">Hsosn_3</strain>
        <tissue evidence="9">Leaf</tissue>
    </source>
</reference>
<keyword evidence="2" id="KW-0805">Transcription regulation</keyword>
<comment type="caution">
    <text evidence="9">The sequence shown here is derived from an EMBL/GenBank/DDBJ whole genome shotgun (WGS) entry which is preliminary data.</text>
</comment>
<dbReference type="GO" id="GO:0003700">
    <property type="term" value="F:DNA-binding transcription factor activity"/>
    <property type="evidence" value="ECO:0007669"/>
    <property type="project" value="InterPro"/>
</dbReference>
<keyword evidence="4" id="KW-0804">Transcription</keyword>
<proteinExistence type="predicted"/>
<dbReference type="InterPro" id="IPR004827">
    <property type="entry name" value="bZIP"/>
</dbReference>
<feature type="region of interest" description="Disordered" evidence="7">
    <location>
        <begin position="29"/>
        <end position="50"/>
    </location>
</feature>
<feature type="coiled-coil region" evidence="6">
    <location>
        <begin position="53"/>
        <end position="115"/>
    </location>
</feature>
<dbReference type="Gene3D" id="1.20.5.170">
    <property type="match status" value="1"/>
</dbReference>
<keyword evidence="6" id="KW-0175">Coiled coil</keyword>
<dbReference type="PANTHER" id="PTHR45764:SF76">
    <property type="entry name" value="OS02G0132500 PROTEIN"/>
    <property type="match status" value="1"/>
</dbReference>
<evidence type="ECO:0000259" key="8">
    <source>
        <dbReference type="PROSITE" id="PS50217"/>
    </source>
</evidence>
<evidence type="ECO:0000256" key="3">
    <source>
        <dbReference type="ARBA" id="ARBA00023125"/>
    </source>
</evidence>
<dbReference type="FunFam" id="1.20.5.170:FF:000020">
    <property type="entry name" value="BZIP transcription factor"/>
    <property type="match status" value="1"/>
</dbReference>
<dbReference type="InterPro" id="IPR046347">
    <property type="entry name" value="bZIP_sf"/>
</dbReference>
<dbReference type="PROSITE" id="PS50217">
    <property type="entry name" value="BZIP"/>
    <property type="match status" value="1"/>
</dbReference>
<dbReference type="CDD" id="cd14702">
    <property type="entry name" value="bZIP_plant_GBF1"/>
    <property type="match status" value="1"/>
</dbReference>
<evidence type="ECO:0000256" key="1">
    <source>
        <dbReference type="ARBA" id="ARBA00004123"/>
    </source>
</evidence>
<dbReference type="GO" id="GO:0005634">
    <property type="term" value="C:nucleus"/>
    <property type="evidence" value="ECO:0007669"/>
    <property type="project" value="UniProtKB-SubCell"/>
</dbReference>
<evidence type="ECO:0000313" key="10">
    <source>
        <dbReference type="Proteomes" id="UP001237642"/>
    </source>
</evidence>
<accession>A0AAD8J1A6</accession>
<dbReference type="GO" id="GO:0046982">
    <property type="term" value="F:protein heterodimerization activity"/>
    <property type="evidence" value="ECO:0007669"/>
    <property type="project" value="UniProtKB-ARBA"/>
</dbReference>
<evidence type="ECO:0000256" key="6">
    <source>
        <dbReference type="SAM" id="Coils"/>
    </source>
</evidence>
<gene>
    <name evidence="9" type="ORF">POM88_014065</name>
</gene>
<evidence type="ECO:0000256" key="4">
    <source>
        <dbReference type="ARBA" id="ARBA00023163"/>
    </source>
</evidence>
<evidence type="ECO:0000313" key="9">
    <source>
        <dbReference type="EMBL" id="KAK1395009.1"/>
    </source>
</evidence>
<organism evidence="9 10">
    <name type="scientific">Heracleum sosnowskyi</name>
    <dbReference type="NCBI Taxonomy" id="360622"/>
    <lineage>
        <taxon>Eukaryota</taxon>
        <taxon>Viridiplantae</taxon>
        <taxon>Streptophyta</taxon>
        <taxon>Embryophyta</taxon>
        <taxon>Tracheophyta</taxon>
        <taxon>Spermatophyta</taxon>
        <taxon>Magnoliopsida</taxon>
        <taxon>eudicotyledons</taxon>
        <taxon>Gunneridae</taxon>
        <taxon>Pentapetalae</taxon>
        <taxon>asterids</taxon>
        <taxon>campanulids</taxon>
        <taxon>Apiales</taxon>
        <taxon>Apiaceae</taxon>
        <taxon>Apioideae</taxon>
        <taxon>apioid superclade</taxon>
        <taxon>Tordylieae</taxon>
        <taxon>Tordyliinae</taxon>
        <taxon>Heracleum</taxon>
    </lineage>
</organism>
<protein>
    <submittedName>
        <fullName evidence="9">Basic leucine-zipper 44</fullName>
    </submittedName>
</protein>
<evidence type="ECO:0000256" key="7">
    <source>
        <dbReference type="SAM" id="MobiDB-lite"/>
    </source>
</evidence>
<dbReference type="SUPFAM" id="SSF57959">
    <property type="entry name" value="Leucine zipper domain"/>
    <property type="match status" value="1"/>
</dbReference>
<dbReference type="SMART" id="SM00338">
    <property type="entry name" value="BRLZ"/>
    <property type="match status" value="1"/>
</dbReference>
<comment type="subcellular location">
    <subcellularLocation>
        <location evidence="1">Nucleus</location>
    </subcellularLocation>
</comment>
<keyword evidence="10" id="KW-1185">Reference proteome</keyword>
<reference evidence="9" key="1">
    <citation type="submission" date="2023-02" db="EMBL/GenBank/DDBJ databases">
        <title>Genome of toxic invasive species Heracleum sosnowskyi carries increased number of genes despite the absence of recent whole-genome duplications.</title>
        <authorList>
            <person name="Schelkunov M."/>
            <person name="Shtratnikova V."/>
            <person name="Makarenko M."/>
            <person name="Klepikova A."/>
            <person name="Omelchenko D."/>
            <person name="Novikova G."/>
            <person name="Obukhova E."/>
            <person name="Bogdanov V."/>
            <person name="Penin A."/>
            <person name="Logacheva M."/>
        </authorList>
    </citation>
    <scope>NUCLEOTIDE SEQUENCE</scope>
    <source>
        <strain evidence="9">Hsosn_3</strain>
        <tissue evidence="9">Leaf</tissue>
    </source>
</reference>
<feature type="domain" description="BZIP" evidence="8">
    <location>
        <begin position="28"/>
        <end position="70"/>
    </location>
</feature>